<proteinExistence type="predicted"/>
<protein>
    <recommendedName>
        <fullName evidence="3">DUF5053 domain-containing protein</fullName>
    </recommendedName>
</protein>
<reference evidence="1 2" key="1">
    <citation type="submission" date="2013-12" db="EMBL/GenBank/DDBJ databases">
        <authorList>
            <consortium name="DOE Joint Genome Institute"/>
            <person name="Eisen J."/>
            <person name="Huntemann M."/>
            <person name="Han J."/>
            <person name="Chen A."/>
            <person name="Kyrpides N."/>
            <person name="Mavromatis K."/>
            <person name="Markowitz V."/>
            <person name="Palaniappan K."/>
            <person name="Ivanova N."/>
            <person name="Schaumberg A."/>
            <person name="Pati A."/>
            <person name="Liolios K."/>
            <person name="Nordberg H.P."/>
            <person name="Cantor M.N."/>
            <person name="Hua S.X."/>
            <person name="Woyke T."/>
        </authorList>
    </citation>
    <scope>NUCLEOTIDE SEQUENCE [LARGE SCALE GENOMIC DNA]</scope>
    <source>
        <strain evidence="2">DSM 19437</strain>
    </source>
</reference>
<dbReference type="Proteomes" id="UP000003586">
    <property type="component" value="Chromosome"/>
</dbReference>
<dbReference type="OrthoDB" id="1439243at2"/>
<dbReference type="InterPro" id="IPR032483">
    <property type="entry name" value="DUF5053"/>
</dbReference>
<name>W0EZ79_9BACT</name>
<sequence length="128" mass="14016">MNKELNKLMQLAGTAQFDAALDQLYEKYKDDAAAKRAIAAYIKKGVAASGERINGVAVKMQLAEVSEIISLSYIAKTYFNKTKSWLSQRVNGHTVNGKAALFTSEEMKTLNFALKDVGKKIGSTSVHL</sequence>
<dbReference type="eggNOG" id="ENOG5033235">
    <property type="taxonomic scope" value="Bacteria"/>
</dbReference>
<dbReference type="KEGG" id="nso:NIASO_02720"/>
<dbReference type="Pfam" id="PF16476">
    <property type="entry name" value="DUF5053"/>
    <property type="match status" value="1"/>
</dbReference>
<evidence type="ECO:0008006" key="3">
    <source>
        <dbReference type="Google" id="ProtNLM"/>
    </source>
</evidence>
<dbReference type="AlphaFoldDB" id="W0EZ79"/>
<dbReference type="RefSeq" id="WP_025298642.1">
    <property type="nucleotide sequence ID" value="NZ_CP007035.1"/>
</dbReference>
<dbReference type="HOGENOM" id="CLU_141004_0_0_10"/>
<evidence type="ECO:0000313" key="1">
    <source>
        <dbReference type="EMBL" id="AHF14391.1"/>
    </source>
</evidence>
<dbReference type="EMBL" id="CP007035">
    <property type="protein sequence ID" value="AHF14391.1"/>
    <property type="molecule type" value="Genomic_DNA"/>
</dbReference>
<dbReference type="STRING" id="929713.NIASO_02720"/>
<accession>W0EZ79</accession>
<keyword evidence="2" id="KW-1185">Reference proteome</keyword>
<gene>
    <name evidence="1" type="ORF">NIASO_02720</name>
</gene>
<organism evidence="1 2">
    <name type="scientific">Niabella soli DSM 19437</name>
    <dbReference type="NCBI Taxonomy" id="929713"/>
    <lineage>
        <taxon>Bacteria</taxon>
        <taxon>Pseudomonadati</taxon>
        <taxon>Bacteroidota</taxon>
        <taxon>Chitinophagia</taxon>
        <taxon>Chitinophagales</taxon>
        <taxon>Chitinophagaceae</taxon>
        <taxon>Niabella</taxon>
    </lineage>
</organism>
<evidence type="ECO:0000313" key="2">
    <source>
        <dbReference type="Proteomes" id="UP000003586"/>
    </source>
</evidence>